<dbReference type="PANTHER" id="PTHR43818:SF1">
    <property type="entry name" value="GLYCOSYL HYDROLASE FAMILY 109 PROTEIN"/>
    <property type="match status" value="1"/>
</dbReference>
<reference evidence="9" key="1">
    <citation type="submission" date="2017-02" db="EMBL/GenBank/DDBJ databases">
        <title>Comparative genomics and description of representatives of a novel lineage of planctomycetes thriving in anoxic sediments.</title>
        <authorList>
            <person name="Spring S."/>
            <person name="Bunk B."/>
            <person name="Sproer C."/>
        </authorList>
    </citation>
    <scope>NUCLEOTIDE SEQUENCE [LARGE SCALE GENOMIC DNA]</scope>
    <source>
        <strain evidence="9">ST-NAGAB-D1</strain>
    </source>
</reference>
<evidence type="ECO:0000256" key="5">
    <source>
        <dbReference type="ARBA" id="ARBA00023295"/>
    </source>
</evidence>
<gene>
    <name evidence="8" type="ORF">STSP2_02707</name>
</gene>
<keyword evidence="3 8" id="KW-0378">Hydrolase</keyword>
<dbReference type="GO" id="GO:0016798">
    <property type="term" value="F:hydrolase activity, acting on glycosyl bonds"/>
    <property type="evidence" value="ECO:0007669"/>
    <property type="project" value="UniProtKB-KW"/>
</dbReference>
<dbReference type="GO" id="GO:0000166">
    <property type="term" value="F:nucleotide binding"/>
    <property type="evidence" value="ECO:0007669"/>
    <property type="project" value="InterPro"/>
</dbReference>
<dbReference type="Pfam" id="PF10518">
    <property type="entry name" value="TAT_signal"/>
    <property type="match status" value="1"/>
</dbReference>
<comment type="similarity">
    <text evidence="2">Belongs to the Gfo/Idh/MocA family. Glycosyl hydrolase 109 subfamily.</text>
</comment>
<dbReference type="InterPro" id="IPR036291">
    <property type="entry name" value="NAD(P)-bd_dom_sf"/>
</dbReference>
<dbReference type="InterPro" id="IPR050463">
    <property type="entry name" value="Gfo/Idh/MocA_oxidrdct_glycsds"/>
</dbReference>
<dbReference type="STRING" id="1936003.STSP2_02707"/>
<accession>A0A1U9NPS6</accession>
<dbReference type="RefSeq" id="WP_169853327.1">
    <property type="nucleotide sequence ID" value="NZ_CP019791.1"/>
</dbReference>
<evidence type="ECO:0000256" key="2">
    <source>
        <dbReference type="ARBA" id="ARBA00009329"/>
    </source>
</evidence>
<sequence>MARSINRRDFLRSSAVTGAGAVLGGIALGGCSGAPMLTTKPRVLTTEPKDEIRIGFVGIGNMGSGHVRRLMHIPGSKIAAVCDIRPSRTKWAVEQAKSAGLEVPAVYGKDETDFVRMCENEDLDLVYNAAPWEWHTPICLAAMENGSHAASEVNIALSIEDCWKLVETAEKTKKHCVMMENCCYDKAEMAVMNMVGQKLFGDLVHGECGYLHDLRGLLISDTYYQGQWRWKEQTTRDGNLYPTHGIGPMAWCMDINRGDTFDYMVSVSSRALGLHQYVVEKLGADHPMAKTDVACGDVNIALIRTKKGKTIICKHDTHLPRPYSRDFLVQGTKGIMRKYPKSRVHIEGKSKGHGWEDFGSYLKEYEHPVWKATQERIAKAGSGGMGHGGMDYIEDYRLIQALRRGISPDIDVYDSVLWSSVIPVSEESVRKQGEPVKFPDFTRGMWKKERKLGIVEYPSL</sequence>
<dbReference type="NCBIfam" id="TIGR01409">
    <property type="entry name" value="TAT_signal_seq"/>
    <property type="match status" value="1"/>
</dbReference>
<dbReference type="InterPro" id="IPR000683">
    <property type="entry name" value="Gfo/Idh/MocA-like_OxRdtase_N"/>
</dbReference>
<evidence type="ECO:0000259" key="6">
    <source>
        <dbReference type="Pfam" id="PF01408"/>
    </source>
</evidence>
<dbReference type="InterPro" id="IPR006311">
    <property type="entry name" value="TAT_signal"/>
</dbReference>
<dbReference type="EMBL" id="CP019791">
    <property type="protein sequence ID" value="AQT69516.1"/>
    <property type="molecule type" value="Genomic_DNA"/>
</dbReference>
<evidence type="ECO:0000259" key="7">
    <source>
        <dbReference type="Pfam" id="PF21252"/>
    </source>
</evidence>
<proteinExistence type="inferred from homology"/>
<feature type="domain" description="Glycosyl hydrolase 109 C-terminal" evidence="7">
    <location>
        <begin position="189"/>
        <end position="357"/>
    </location>
</feature>
<evidence type="ECO:0000313" key="8">
    <source>
        <dbReference type="EMBL" id="AQT69516.1"/>
    </source>
</evidence>
<evidence type="ECO:0000313" key="9">
    <source>
        <dbReference type="Proteomes" id="UP000189674"/>
    </source>
</evidence>
<dbReference type="InterPro" id="IPR019546">
    <property type="entry name" value="TAT_signal_bac_arc"/>
</dbReference>
<name>A0A1U9NPS6_9BACT</name>
<dbReference type="Pfam" id="PF21252">
    <property type="entry name" value="Glyco_hydro_109_C"/>
    <property type="match status" value="1"/>
</dbReference>
<keyword evidence="9" id="KW-1185">Reference proteome</keyword>
<evidence type="ECO:0000256" key="1">
    <source>
        <dbReference type="ARBA" id="ARBA00001911"/>
    </source>
</evidence>
<keyword evidence="4" id="KW-0520">NAD</keyword>
<dbReference type="Proteomes" id="UP000189674">
    <property type="component" value="Chromosome"/>
</dbReference>
<dbReference type="KEGG" id="alus:STSP2_02707"/>
<dbReference type="SUPFAM" id="SSF51735">
    <property type="entry name" value="NAD(P)-binding Rossmann-fold domains"/>
    <property type="match status" value="1"/>
</dbReference>
<evidence type="ECO:0000256" key="4">
    <source>
        <dbReference type="ARBA" id="ARBA00023027"/>
    </source>
</evidence>
<dbReference type="EC" id="3.2.1.-" evidence="8"/>
<dbReference type="InterPro" id="IPR049303">
    <property type="entry name" value="Glyco_hydro_109_C"/>
</dbReference>
<dbReference type="SUPFAM" id="SSF55347">
    <property type="entry name" value="Glyceraldehyde-3-phosphate dehydrogenase-like, C-terminal domain"/>
    <property type="match status" value="1"/>
</dbReference>
<comment type="cofactor">
    <cofactor evidence="1">
        <name>NAD(+)</name>
        <dbReference type="ChEBI" id="CHEBI:57540"/>
    </cofactor>
</comment>
<dbReference type="AlphaFoldDB" id="A0A1U9NPS6"/>
<keyword evidence="5 8" id="KW-0326">Glycosidase</keyword>
<dbReference type="Gene3D" id="3.40.50.720">
    <property type="entry name" value="NAD(P)-binding Rossmann-like Domain"/>
    <property type="match status" value="1"/>
</dbReference>
<dbReference type="PROSITE" id="PS51257">
    <property type="entry name" value="PROKAR_LIPOPROTEIN"/>
    <property type="match status" value="1"/>
</dbReference>
<protein>
    <submittedName>
        <fullName evidence="8">Glycosyl hydrolase family 109 protein 1</fullName>
        <ecNumber evidence="8">3.2.1.-</ecNumber>
    </submittedName>
</protein>
<organism evidence="8 9">
    <name type="scientific">Anaerohalosphaera lusitana</name>
    <dbReference type="NCBI Taxonomy" id="1936003"/>
    <lineage>
        <taxon>Bacteria</taxon>
        <taxon>Pseudomonadati</taxon>
        <taxon>Planctomycetota</taxon>
        <taxon>Phycisphaerae</taxon>
        <taxon>Sedimentisphaerales</taxon>
        <taxon>Anaerohalosphaeraceae</taxon>
        <taxon>Anaerohalosphaera</taxon>
    </lineage>
</organism>
<dbReference type="Pfam" id="PF01408">
    <property type="entry name" value="GFO_IDH_MocA"/>
    <property type="match status" value="1"/>
</dbReference>
<dbReference type="PROSITE" id="PS51318">
    <property type="entry name" value="TAT"/>
    <property type="match status" value="1"/>
</dbReference>
<evidence type="ECO:0000256" key="3">
    <source>
        <dbReference type="ARBA" id="ARBA00022801"/>
    </source>
</evidence>
<dbReference type="PANTHER" id="PTHR43818">
    <property type="entry name" value="BCDNA.GH03377"/>
    <property type="match status" value="1"/>
</dbReference>
<feature type="domain" description="Gfo/Idh/MocA-like oxidoreductase N-terminal" evidence="6">
    <location>
        <begin position="52"/>
        <end position="176"/>
    </location>
</feature>
<dbReference type="Gene3D" id="3.30.360.10">
    <property type="entry name" value="Dihydrodipicolinate Reductase, domain 2"/>
    <property type="match status" value="1"/>
</dbReference>